<accession>A0A4R3NAE2</accession>
<dbReference type="Proteomes" id="UP000294650">
    <property type="component" value="Unassembled WGS sequence"/>
</dbReference>
<protein>
    <submittedName>
        <fullName evidence="2">Uncharacterized protein</fullName>
    </submittedName>
</protein>
<dbReference type="AlphaFoldDB" id="A0A4R3NAE2"/>
<keyword evidence="1" id="KW-1133">Transmembrane helix</keyword>
<evidence type="ECO:0000313" key="3">
    <source>
        <dbReference type="Proteomes" id="UP000294650"/>
    </source>
</evidence>
<keyword evidence="1" id="KW-0812">Transmembrane</keyword>
<comment type="caution">
    <text evidence="2">The sequence shown here is derived from an EMBL/GenBank/DDBJ whole genome shotgun (WGS) entry which is preliminary data.</text>
</comment>
<keyword evidence="3" id="KW-1185">Reference proteome</keyword>
<organism evidence="2 3">
    <name type="scientific">Melghiribacillus thermohalophilus</name>
    <dbReference type="NCBI Taxonomy" id="1324956"/>
    <lineage>
        <taxon>Bacteria</taxon>
        <taxon>Bacillati</taxon>
        <taxon>Bacillota</taxon>
        <taxon>Bacilli</taxon>
        <taxon>Bacillales</taxon>
        <taxon>Bacillaceae</taxon>
        <taxon>Melghiribacillus</taxon>
    </lineage>
</organism>
<proteinExistence type="predicted"/>
<evidence type="ECO:0000256" key="1">
    <source>
        <dbReference type="SAM" id="Phobius"/>
    </source>
</evidence>
<gene>
    <name evidence="2" type="ORF">EDD68_102146</name>
</gene>
<feature type="transmembrane region" description="Helical" evidence="1">
    <location>
        <begin position="12"/>
        <end position="32"/>
    </location>
</feature>
<sequence length="69" mass="8032">MCPAVGPLQPRLGSLALLIGPCFPVICHRFYWRDEMYLLRAQVFSHALQKLNEKARESRAFLFYAIFTE</sequence>
<reference evidence="2 3" key="1">
    <citation type="submission" date="2019-03" db="EMBL/GenBank/DDBJ databases">
        <title>Genomic Encyclopedia of Type Strains, Phase IV (KMG-IV): sequencing the most valuable type-strain genomes for metagenomic binning, comparative biology and taxonomic classification.</title>
        <authorList>
            <person name="Goeker M."/>
        </authorList>
    </citation>
    <scope>NUCLEOTIDE SEQUENCE [LARGE SCALE GENOMIC DNA]</scope>
    <source>
        <strain evidence="2 3">DSM 25894</strain>
    </source>
</reference>
<keyword evidence="1" id="KW-0472">Membrane</keyword>
<dbReference type="EMBL" id="SMAN01000002">
    <property type="protein sequence ID" value="TCT26444.1"/>
    <property type="molecule type" value="Genomic_DNA"/>
</dbReference>
<name>A0A4R3NAE2_9BACI</name>
<evidence type="ECO:0000313" key="2">
    <source>
        <dbReference type="EMBL" id="TCT26444.1"/>
    </source>
</evidence>